<evidence type="ECO:0000256" key="2">
    <source>
        <dbReference type="ARBA" id="ARBA00019841"/>
    </source>
</evidence>
<evidence type="ECO:0000259" key="7">
    <source>
        <dbReference type="Pfam" id="PF02272"/>
    </source>
</evidence>
<evidence type="ECO:0000313" key="9">
    <source>
        <dbReference type="EMBL" id="QNR25449.1"/>
    </source>
</evidence>
<dbReference type="Gene3D" id="3.10.310.30">
    <property type="match status" value="1"/>
</dbReference>
<proteinExistence type="inferred from homology"/>
<dbReference type="InterPro" id="IPR001667">
    <property type="entry name" value="DDH_dom"/>
</dbReference>
<keyword evidence="4" id="KW-0378">Hydrolase</keyword>
<dbReference type="InterPro" id="IPR051673">
    <property type="entry name" value="SSDNA_exonuclease_RecJ"/>
</dbReference>
<dbReference type="RefSeq" id="WP_210759977.1">
    <property type="nucleotide sequence ID" value="NZ_CP060139.1"/>
</dbReference>
<name>A0A7H0VIA1_9FLAO</name>
<dbReference type="NCBIfam" id="TIGR00644">
    <property type="entry name" value="recJ"/>
    <property type="match status" value="1"/>
</dbReference>
<dbReference type="GO" id="GO:0006310">
    <property type="term" value="P:DNA recombination"/>
    <property type="evidence" value="ECO:0007669"/>
    <property type="project" value="InterPro"/>
</dbReference>
<feature type="domain" description="DDH" evidence="6">
    <location>
        <begin position="84"/>
        <end position="234"/>
    </location>
</feature>
<evidence type="ECO:0000313" key="10">
    <source>
        <dbReference type="Proteomes" id="UP000516305"/>
    </source>
</evidence>
<dbReference type="Proteomes" id="UP000516305">
    <property type="component" value="Chromosome"/>
</dbReference>
<keyword evidence="10" id="KW-1185">Reference proteome</keyword>
<protein>
    <recommendedName>
        <fullName evidence="2">Single-stranded-DNA-specific exonuclease RecJ</fullName>
    </recommendedName>
</protein>
<dbReference type="InterPro" id="IPR004610">
    <property type="entry name" value="RecJ"/>
</dbReference>
<dbReference type="PANTHER" id="PTHR30255:SF2">
    <property type="entry name" value="SINGLE-STRANDED-DNA-SPECIFIC EXONUCLEASE RECJ"/>
    <property type="match status" value="1"/>
</dbReference>
<dbReference type="InterPro" id="IPR038763">
    <property type="entry name" value="DHH_sf"/>
</dbReference>
<feature type="domain" description="DHHA1" evidence="7">
    <location>
        <begin position="357"/>
        <end position="446"/>
    </location>
</feature>
<dbReference type="Gene3D" id="3.90.1640.30">
    <property type="match status" value="1"/>
</dbReference>
<comment type="similarity">
    <text evidence="1">Belongs to the RecJ family.</text>
</comment>
<dbReference type="GO" id="GO:0003676">
    <property type="term" value="F:nucleic acid binding"/>
    <property type="evidence" value="ECO:0007669"/>
    <property type="project" value="InterPro"/>
</dbReference>
<dbReference type="SUPFAM" id="SSF64182">
    <property type="entry name" value="DHH phosphoesterases"/>
    <property type="match status" value="1"/>
</dbReference>
<dbReference type="AlphaFoldDB" id="A0A7H0VIA1"/>
<dbReference type="Pfam" id="PF02272">
    <property type="entry name" value="DHHA1"/>
    <property type="match status" value="1"/>
</dbReference>
<evidence type="ECO:0000256" key="1">
    <source>
        <dbReference type="ARBA" id="ARBA00005915"/>
    </source>
</evidence>
<evidence type="ECO:0000256" key="4">
    <source>
        <dbReference type="ARBA" id="ARBA00022801"/>
    </source>
</evidence>
<dbReference type="Pfam" id="PF01368">
    <property type="entry name" value="DHH"/>
    <property type="match status" value="1"/>
</dbReference>
<accession>A0A7H0VIA1</accession>
<dbReference type="GO" id="GO:0006281">
    <property type="term" value="P:DNA repair"/>
    <property type="evidence" value="ECO:0007669"/>
    <property type="project" value="InterPro"/>
</dbReference>
<evidence type="ECO:0000256" key="3">
    <source>
        <dbReference type="ARBA" id="ARBA00022722"/>
    </source>
</evidence>
<evidence type="ECO:0000259" key="6">
    <source>
        <dbReference type="Pfam" id="PF01368"/>
    </source>
</evidence>
<sequence length="577" mass="63817">MRNVPEIIWKAKAAVDPIKLEGLQAELDLDPKILTLLLQRGIESLDQAIQFFKPSLDELHDPFLMKDMDRAVERVDQAVKAGEKIMIYGDYDVDGTTSVAMLANFMHGHYSNFITYIPDRYREGYGVSTAGIDKAHAENASLIIALDCGIKALDKVEYAHSLGIDFIICDHHTPGPKLPAAAAVLDPKRKDCNYPNKGLSGCGVGFKLAQALSQKWQIDKSECWKLLDLLALSIGADIVPMTGENRVLAYYGLEKINSDPSDGIQALLRTAGQLDRRLSIGDVVFTLAPRINAAGRLAHAQQAVDLLRGTDLSLLPEIADEIEIRNQDRKNLDRQITKEALHQIEREIAPEALSTVVFQDDWHKGVIGIVASRLIENYYRPTVVLTQSGDKLAGSARSVEGFDLYDALEACEDSLIQFGGHAAAAGMTLKPEQLNDFKIAFEESVKARITDEQKQARLIYDLDIEASDIDAKFYRLIQRFAPFGPDNLAPLLRCRNLIDRGSRTVGDEGQHLKISVVDPDSGLCLEGIGFNLGPKLKILKSQQPVALLFHLELNVFRGQASLQLRVLDIKADSELED</sequence>
<gene>
    <name evidence="9" type="primary">recJ</name>
    <name evidence="9" type="ORF">H4K34_06305</name>
</gene>
<evidence type="ECO:0000259" key="8">
    <source>
        <dbReference type="Pfam" id="PF17768"/>
    </source>
</evidence>
<keyword evidence="3" id="KW-0540">Nuclease</keyword>
<dbReference type="KEGG" id="chyd:H4K34_06305"/>
<dbReference type="EMBL" id="CP060139">
    <property type="protein sequence ID" value="QNR25449.1"/>
    <property type="molecule type" value="Genomic_DNA"/>
</dbReference>
<dbReference type="GO" id="GO:0008409">
    <property type="term" value="F:5'-3' exonuclease activity"/>
    <property type="evidence" value="ECO:0007669"/>
    <property type="project" value="InterPro"/>
</dbReference>
<reference evidence="9 10" key="1">
    <citation type="submission" date="2020-08" db="EMBL/GenBank/DDBJ databases">
        <title>Croceimicrobium hydrocarbonivorans gen. nov., sp. nov., a novel marine bacterium isolated from a bacterial consortium that degrades polyethylene terephthalate.</title>
        <authorList>
            <person name="Liu R."/>
        </authorList>
    </citation>
    <scope>NUCLEOTIDE SEQUENCE [LARGE SCALE GENOMIC DNA]</scope>
    <source>
        <strain evidence="9 10">A20-9</strain>
    </source>
</reference>
<keyword evidence="5 9" id="KW-0269">Exonuclease</keyword>
<dbReference type="Pfam" id="PF17768">
    <property type="entry name" value="RecJ_OB"/>
    <property type="match status" value="1"/>
</dbReference>
<feature type="domain" description="RecJ OB" evidence="8">
    <location>
        <begin position="460"/>
        <end position="568"/>
    </location>
</feature>
<organism evidence="9 10">
    <name type="scientific">Croceimicrobium hydrocarbonivorans</name>
    <dbReference type="NCBI Taxonomy" id="2761580"/>
    <lineage>
        <taxon>Bacteria</taxon>
        <taxon>Pseudomonadati</taxon>
        <taxon>Bacteroidota</taxon>
        <taxon>Flavobacteriia</taxon>
        <taxon>Flavobacteriales</taxon>
        <taxon>Owenweeksiaceae</taxon>
        <taxon>Croceimicrobium</taxon>
    </lineage>
</organism>
<dbReference type="InterPro" id="IPR041122">
    <property type="entry name" value="RecJ_OB"/>
</dbReference>
<dbReference type="PANTHER" id="PTHR30255">
    <property type="entry name" value="SINGLE-STRANDED-DNA-SPECIFIC EXONUCLEASE RECJ"/>
    <property type="match status" value="1"/>
</dbReference>
<evidence type="ECO:0000256" key="5">
    <source>
        <dbReference type="ARBA" id="ARBA00022839"/>
    </source>
</evidence>
<dbReference type="InterPro" id="IPR003156">
    <property type="entry name" value="DHHA1_dom"/>
</dbReference>